<sequence length="165" mass="18522">MNKAYIALGSNLAEREQYLRDAIALLDENEDVQVEGRSGVYETSPVGYTDQGDFLNMVITVETSLPPEDLLAACQAIEDGLGRKRLVKWGPRTIDLDILLYNEENRAAAELTIPHPHMHERAFVIVPLADVDPQAYLPHLQKQAVELLHELPDAERESVTLWGHL</sequence>
<evidence type="ECO:0000313" key="11">
    <source>
        <dbReference type="Proteomes" id="UP000663970"/>
    </source>
</evidence>
<gene>
    <name evidence="10" type="primary">folK</name>
    <name evidence="10" type="ORF">JF544_20050</name>
</gene>
<name>A0ABS3E1N8_9BACI</name>
<organism evidence="10 11">
    <name type="scientific">Halobacillus kuroshimensis</name>
    <dbReference type="NCBI Taxonomy" id="302481"/>
    <lineage>
        <taxon>Bacteria</taxon>
        <taxon>Bacillati</taxon>
        <taxon>Bacillota</taxon>
        <taxon>Bacilli</taxon>
        <taxon>Bacillales</taxon>
        <taxon>Bacillaceae</taxon>
        <taxon>Halobacillus</taxon>
    </lineage>
</organism>
<dbReference type="GO" id="GO:0003848">
    <property type="term" value="F:2-amino-4-hydroxy-6-hydroxymethyldihydropteridine diphosphokinase activity"/>
    <property type="evidence" value="ECO:0007669"/>
    <property type="project" value="UniProtKB-EC"/>
</dbReference>
<dbReference type="RefSeq" id="WP_206936301.1">
    <property type="nucleotide sequence ID" value="NZ_JAEKJY010000011.1"/>
</dbReference>
<comment type="catalytic activity">
    <reaction evidence="1">
        <text>6-hydroxymethyl-7,8-dihydropterin + ATP = (7,8-dihydropterin-6-yl)methyl diphosphate + AMP + H(+)</text>
        <dbReference type="Rhea" id="RHEA:11412"/>
        <dbReference type="ChEBI" id="CHEBI:15378"/>
        <dbReference type="ChEBI" id="CHEBI:30616"/>
        <dbReference type="ChEBI" id="CHEBI:44841"/>
        <dbReference type="ChEBI" id="CHEBI:72950"/>
        <dbReference type="ChEBI" id="CHEBI:456215"/>
        <dbReference type="EC" id="2.7.6.3"/>
    </reaction>
</comment>
<dbReference type="Gene3D" id="3.30.70.560">
    <property type="entry name" value="7,8-Dihydro-6-hydroxymethylpterin-pyrophosphokinase HPPK"/>
    <property type="match status" value="1"/>
</dbReference>
<keyword evidence="8" id="KW-0289">Folate biosynthesis</keyword>
<keyword evidence="11" id="KW-1185">Reference proteome</keyword>
<accession>A0ABS3E1N8</accession>
<evidence type="ECO:0000256" key="3">
    <source>
        <dbReference type="ARBA" id="ARBA00013253"/>
    </source>
</evidence>
<comment type="caution">
    <text evidence="10">The sequence shown here is derived from an EMBL/GenBank/DDBJ whole genome shotgun (WGS) entry which is preliminary data.</text>
</comment>
<reference evidence="10 11" key="1">
    <citation type="submission" date="2020-12" db="EMBL/GenBank/DDBJ databases">
        <title>Oil enriched cultivation method for isolating marine PHA-producing bacteria.</title>
        <authorList>
            <person name="Zheng W."/>
            <person name="Yu S."/>
            <person name="Huang Y."/>
        </authorList>
    </citation>
    <scope>NUCLEOTIDE SEQUENCE [LARGE SCALE GENOMIC DNA]</scope>
    <source>
        <strain evidence="10 11">SY-2-6</strain>
    </source>
</reference>
<dbReference type="EC" id="2.7.6.3" evidence="3"/>
<dbReference type="InterPro" id="IPR000550">
    <property type="entry name" value="Hppk"/>
</dbReference>
<evidence type="ECO:0000256" key="6">
    <source>
        <dbReference type="ARBA" id="ARBA00022777"/>
    </source>
</evidence>
<dbReference type="Pfam" id="PF01288">
    <property type="entry name" value="HPPK"/>
    <property type="match status" value="1"/>
</dbReference>
<evidence type="ECO:0000256" key="1">
    <source>
        <dbReference type="ARBA" id="ARBA00000198"/>
    </source>
</evidence>
<evidence type="ECO:0000256" key="4">
    <source>
        <dbReference type="ARBA" id="ARBA00022679"/>
    </source>
</evidence>
<evidence type="ECO:0000256" key="5">
    <source>
        <dbReference type="ARBA" id="ARBA00022741"/>
    </source>
</evidence>
<keyword evidence="7" id="KW-0067">ATP-binding</keyword>
<dbReference type="EMBL" id="JAEKJY010000011">
    <property type="protein sequence ID" value="MBN8237511.1"/>
    <property type="molecule type" value="Genomic_DNA"/>
</dbReference>
<keyword evidence="5" id="KW-0547">Nucleotide-binding</keyword>
<comment type="pathway">
    <text evidence="2">Cofactor biosynthesis; tetrahydrofolate biosynthesis; 2-amino-4-hydroxy-6-hydroxymethyl-7,8-dihydropteridine diphosphate from 7,8-dihydroneopterin triphosphate: step 4/4.</text>
</comment>
<keyword evidence="6" id="KW-0418">Kinase</keyword>
<dbReference type="PANTHER" id="PTHR43071">
    <property type="entry name" value="2-AMINO-4-HYDROXY-6-HYDROXYMETHYLDIHYDROPTERIDINE PYROPHOSPHOKINASE"/>
    <property type="match status" value="1"/>
</dbReference>
<feature type="domain" description="7,8-dihydro-6-hydroxymethylpterin-pyrophosphokinase" evidence="9">
    <location>
        <begin position="88"/>
        <end position="99"/>
    </location>
</feature>
<evidence type="ECO:0000256" key="7">
    <source>
        <dbReference type="ARBA" id="ARBA00022840"/>
    </source>
</evidence>
<protein>
    <recommendedName>
        <fullName evidence="3">2-amino-4-hydroxy-6-hydroxymethyldihydropteridine diphosphokinase</fullName>
        <ecNumber evidence="3">2.7.6.3</ecNumber>
    </recommendedName>
</protein>
<dbReference type="PANTHER" id="PTHR43071:SF1">
    <property type="entry name" value="2-AMINO-4-HYDROXY-6-HYDROXYMETHYLDIHYDROPTERIDINE PYROPHOSPHOKINASE"/>
    <property type="match status" value="1"/>
</dbReference>
<keyword evidence="4 10" id="KW-0808">Transferase</keyword>
<dbReference type="InterPro" id="IPR035907">
    <property type="entry name" value="Hppk_sf"/>
</dbReference>
<evidence type="ECO:0000256" key="2">
    <source>
        <dbReference type="ARBA" id="ARBA00005051"/>
    </source>
</evidence>
<evidence type="ECO:0000259" key="9">
    <source>
        <dbReference type="PROSITE" id="PS00794"/>
    </source>
</evidence>
<proteinExistence type="predicted"/>
<evidence type="ECO:0000313" key="10">
    <source>
        <dbReference type="EMBL" id="MBN8237511.1"/>
    </source>
</evidence>
<evidence type="ECO:0000256" key="8">
    <source>
        <dbReference type="ARBA" id="ARBA00022909"/>
    </source>
</evidence>
<dbReference type="CDD" id="cd00483">
    <property type="entry name" value="HPPK"/>
    <property type="match status" value="1"/>
</dbReference>
<dbReference type="NCBIfam" id="TIGR01498">
    <property type="entry name" value="folK"/>
    <property type="match status" value="1"/>
</dbReference>
<dbReference type="PROSITE" id="PS00794">
    <property type="entry name" value="HPPK"/>
    <property type="match status" value="1"/>
</dbReference>
<dbReference type="Proteomes" id="UP000663970">
    <property type="component" value="Unassembled WGS sequence"/>
</dbReference>
<dbReference type="SUPFAM" id="SSF55083">
    <property type="entry name" value="6-hydroxymethyl-7,8-dihydropterin pyrophosphokinase, HPPK"/>
    <property type="match status" value="1"/>
</dbReference>